<evidence type="ECO:0000256" key="2">
    <source>
        <dbReference type="ARBA" id="ARBA00023125"/>
    </source>
</evidence>
<keyword evidence="2" id="KW-0238">DNA-binding</keyword>
<dbReference type="GO" id="GO:0030261">
    <property type="term" value="P:chromosome condensation"/>
    <property type="evidence" value="ECO:0007669"/>
    <property type="project" value="TreeGrafter"/>
</dbReference>
<dbReference type="PROSITE" id="PS51504">
    <property type="entry name" value="H15"/>
    <property type="match status" value="1"/>
</dbReference>
<evidence type="ECO:0000313" key="6">
    <source>
        <dbReference type="EMBL" id="CAA2989964.1"/>
    </source>
</evidence>
<organism evidence="6 7">
    <name type="scientific">Olea europaea subsp. europaea</name>
    <dbReference type="NCBI Taxonomy" id="158383"/>
    <lineage>
        <taxon>Eukaryota</taxon>
        <taxon>Viridiplantae</taxon>
        <taxon>Streptophyta</taxon>
        <taxon>Embryophyta</taxon>
        <taxon>Tracheophyta</taxon>
        <taxon>Spermatophyta</taxon>
        <taxon>Magnoliopsida</taxon>
        <taxon>eudicotyledons</taxon>
        <taxon>Gunneridae</taxon>
        <taxon>Pentapetalae</taxon>
        <taxon>asterids</taxon>
        <taxon>lamiids</taxon>
        <taxon>Lamiales</taxon>
        <taxon>Oleaceae</taxon>
        <taxon>Oleeae</taxon>
        <taxon>Olea</taxon>
    </lineage>
</organism>
<evidence type="ECO:0000256" key="3">
    <source>
        <dbReference type="ARBA" id="ARBA00023242"/>
    </source>
</evidence>
<reference evidence="6 7" key="1">
    <citation type="submission" date="2019-12" db="EMBL/GenBank/DDBJ databases">
        <authorList>
            <person name="Alioto T."/>
            <person name="Alioto T."/>
            <person name="Gomez Garrido J."/>
        </authorList>
    </citation>
    <scope>NUCLEOTIDE SEQUENCE [LARGE SCALE GENOMIC DNA]</scope>
</reference>
<keyword evidence="3" id="KW-0539">Nucleus</keyword>
<protein>
    <submittedName>
        <fullName evidence="6">Histone H1-like</fullName>
    </submittedName>
</protein>
<sequence length="266" mass="29898">MAISKKNTTRKTSSSSSSPSNLHPPYLQMISEAITTMKDLAGSSQPAIAKFIEANYSASLPTNFKKILSAQLKRFVKSGKLVKVKNLYKISPSEKVKKAANSVENKTEMKKSVKNVTAKTPVFQIQSGSFASSQSESPISASLELSSFSLNTNEENVGGASTKRSIGLKKAKLKRKNDEESQKFIETFNDENQQLLEILKSGCKVRQQFFEIKMLRTQNELKKLSLIEYREENKILLKDLNSISNPIVRDFLQNEQIRILQKRSQQ</sequence>
<dbReference type="PANTHER" id="PTHR11467">
    <property type="entry name" value="HISTONE H1"/>
    <property type="match status" value="1"/>
</dbReference>
<dbReference type="GO" id="GO:0005634">
    <property type="term" value="C:nucleus"/>
    <property type="evidence" value="ECO:0007669"/>
    <property type="project" value="UniProtKB-SubCell"/>
</dbReference>
<dbReference type="AlphaFoldDB" id="A0A8S0SCW3"/>
<evidence type="ECO:0000256" key="4">
    <source>
        <dbReference type="SAM" id="MobiDB-lite"/>
    </source>
</evidence>
<dbReference type="Gramene" id="OE9A075584T1">
    <property type="protein sequence ID" value="OE9A075584C1"/>
    <property type="gene ID" value="OE9A075584"/>
</dbReference>
<dbReference type="GO" id="GO:0045910">
    <property type="term" value="P:negative regulation of DNA recombination"/>
    <property type="evidence" value="ECO:0007669"/>
    <property type="project" value="TreeGrafter"/>
</dbReference>
<feature type="domain" description="H15" evidence="5">
    <location>
        <begin position="22"/>
        <end position="92"/>
    </location>
</feature>
<dbReference type="Pfam" id="PF14303">
    <property type="entry name" value="NAM-associated"/>
    <property type="match status" value="1"/>
</dbReference>
<dbReference type="OrthoDB" id="1110759at2759"/>
<feature type="compositionally biased region" description="Low complexity" evidence="4">
    <location>
        <begin position="1"/>
        <end position="20"/>
    </location>
</feature>
<dbReference type="InterPro" id="IPR036388">
    <property type="entry name" value="WH-like_DNA-bd_sf"/>
</dbReference>
<dbReference type="GO" id="GO:0003690">
    <property type="term" value="F:double-stranded DNA binding"/>
    <property type="evidence" value="ECO:0007669"/>
    <property type="project" value="TreeGrafter"/>
</dbReference>
<dbReference type="SMART" id="SM00526">
    <property type="entry name" value="H15"/>
    <property type="match status" value="1"/>
</dbReference>
<evidence type="ECO:0000259" key="5">
    <source>
        <dbReference type="PROSITE" id="PS51504"/>
    </source>
</evidence>
<dbReference type="CDD" id="cd00073">
    <property type="entry name" value="H15"/>
    <property type="match status" value="1"/>
</dbReference>
<dbReference type="Pfam" id="PF00538">
    <property type="entry name" value="Linker_histone"/>
    <property type="match status" value="1"/>
</dbReference>
<dbReference type="GO" id="GO:0006334">
    <property type="term" value="P:nucleosome assembly"/>
    <property type="evidence" value="ECO:0007669"/>
    <property type="project" value="InterPro"/>
</dbReference>
<comment type="caution">
    <text evidence="6">The sequence shown here is derived from an EMBL/GenBank/DDBJ whole genome shotgun (WGS) entry which is preliminary data.</text>
</comment>
<dbReference type="InterPro" id="IPR029466">
    <property type="entry name" value="NAM-associated_C"/>
</dbReference>
<dbReference type="PANTHER" id="PTHR11467:SF130">
    <property type="entry name" value="HISTONE H1-LIKE ISOFORM X1"/>
    <property type="match status" value="1"/>
</dbReference>
<dbReference type="GO" id="GO:0000786">
    <property type="term" value="C:nucleosome"/>
    <property type="evidence" value="ECO:0007669"/>
    <property type="project" value="InterPro"/>
</dbReference>
<dbReference type="SUPFAM" id="SSF46785">
    <property type="entry name" value="Winged helix' DNA-binding domain"/>
    <property type="match status" value="1"/>
</dbReference>
<dbReference type="GO" id="GO:0031492">
    <property type="term" value="F:nucleosomal DNA binding"/>
    <property type="evidence" value="ECO:0007669"/>
    <property type="project" value="TreeGrafter"/>
</dbReference>
<feature type="region of interest" description="Disordered" evidence="4">
    <location>
        <begin position="1"/>
        <end position="24"/>
    </location>
</feature>
<accession>A0A8S0SCW3</accession>
<name>A0A8S0SCW3_OLEEU</name>
<dbReference type="Gene3D" id="1.10.10.10">
    <property type="entry name" value="Winged helix-like DNA-binding domain superfamily/Winged helix DNA-binding domain"/>
    <property type="match status" value="1"/>
</dbReference>
<evidence type="ECO:0000256" key="1">
    <source>
        <dbReference type="ARBA" id="ARBA00004123"/>
    </source>
</evidence>
<dbReference type="Proteomes" id="UP000594638">
    <property type="component" value="Unassembled WGS sequence"/>
</dbReference>
<gene>
    <name evidence="6" type="ORF">OLEA9_A075584</name>
</gene>
<dbReference type="EMBL" id="CACTIH010004179">
    <property type="protein sequence ID" value="CAA2989964.1"/>
    <property type="molecule type" value="Genomic_DNA"/>
</dbReference>
<comment type="subcellular location">
    <subcellularLocation>
        <location evidence="1">Nucleus</location>
    </subcellularLocation>
</comment>
<dbReference type="InterPro" id="IPR036390">
    <property type="entry name" value="WH_DNA-bd_sf"/>
</dbReference>
<proteinExistence type="predicted"/>
<keyword evidence="7" id="KW-1185">Reference proteome</keyword>
<evidence type="ECO:0000313" key="7">
    <source>
        <dbReference type="Proteomes" id="UP000594638"/>
    </source>
</evidence>
<dbReference type="InterPro" id="IPR005818">
    <property type="entry name" value="Histone_H1/H5_H15"/>
</dbReference>